<proteinExistence type="predicted"/>
<feature type="transmembrane region" description="Helical" evidence="8">
    <location>
        <begin position="6"/>
        <end position="29"/>
    </location>
</feature>
<evidence type="ECO:0000259" key="9">
    <source>
        <dbReference type="Pfam" id="PF07291"/>
    </source>
</evidence>
<evidence type="ECO:0000256" key="2">
    <source>
        <dbReference type="ARBA" id="ARBA00004141"/>
    </source>
</evidence>
<evidence type="ECO:0000313" key="10">
    <source>
        <dbReference type="EMBL" id="CAG4910057.1"/>
    </source>
</evidence>
<dbReference type="Pfam" id="PF07291">
    <property type="entry name" value="MauE"/>
    <property type="match status" value="1"/>
</dbReference>
<feature type="domain" description="Methylamine utilisation protein MauE" evidence="9">
    <location>
        <begin position="12"/>
        <end position="142"/>
    </location>
</feature>
<dbReference type="Proteomes" id="UP000789704">
    <property type="component" value="Unassembled WGS sequence"/>
</dbReference>
<evidence type="ECO:0000256" key="5">
    <source>
        <dbReference type="ARBA" id="ARBA00022692"/>
    </source>
</evidence>
<evidence type="ECO:0000313" key="11">
    <source>
        <dbReference type="Proteomes" id="UP000789704"/>
    </source>
</evidence>
<dbReference type="AlphaFoldDB" id="A0A9N8RY10"/>
<evidence type="ECO:0000256" key="8">
    <source>
        <dbReference type="SAM" id="Phobius"/>
    </source>
</evidence>
<feature type="transmembrane region" description="Helical" evidence="8">
    <location>
        <begin position="122"/>
        <end position="143"/>
    </location>
</feature>
<evidence type="ECO:0000256" key="4">
    <source>
        <dbReference type="ARBA" id="ARBA00019078"/>
    </source>
</evidence>
<sequence length="188" mass="19612">MTLSLALDPVVSTIALAATSIVTLIGALAKALRLHAFKRSVAGFGLLPQALVAPVAAGIPAFEVVAVLAFLLPATRFSGAAALVVLFAAFALALAVNVARGHTDIDCGCSGFVTSTREVPHAIGWTHVARTLFLALLAASAWMPQTARDIVWIDYLTVLAGTLITVAVLLTLDVLLANRPKLKHLRNS</sequence>
<evidence type="ECO:0000256" key="6">
    <source>
        <dbReference type="ARBA" id="ARBA00022989"/>
    </source>
</evidence>
<comment type="subcellular location">
    <subcellularLocation>
        <location evidence="2">Membrane</location>
        <topology evidence="2">Multi-pass membrane protein</topology>
    </subcellularLocation>
</comment>
<dbReference type="InterPro" id="IPR009908">
    <property type="entry name" value="Methylamine_util_MauE"/>
</dbReference>
<keyword evidence="11" id="KW-1185">Reference proteome</keyword>
<feature type="transmembrane region" description="Helical" evidence="8">
    <location>
        <begin position="50"/>
        <end position="71"/>
    </location>
</feature>
<comment type="caution">
    <text evidence="10">The sequence shown here is derived from an EMBL/GenBank/DDBJ whole genome shotgun (WGS) entry which is preliminary data.</text>
</comment>
<evidence type="ECO:0000256" key="3">
    <source>
        <dbReference type="ARBA" id="ARBA00004856"/>
    </source>
</evidence>
<accession>A0A9N8RY10</accession>
<comment type="function">
    <text evidence="1">May be specifically involved in the processing, transport, and/or maturation of the MADH beta-subunit.</text>
</comment>
<dbReference type="RefSeq" id="WP_228880312.1">
    <property type="nucleotide sequence ID" value="NZ_CAJQYX010000009.1"/>
</dbReference>
<feature type="transmembrane region" description="Helical" evidence="8">
    <location>
        <begin position="155"/>
        <end position="176"/>
    </location>
</feature>
<keyword evidence="7 8" id="KW-0472">Membrane</keyword>
<keyword evidence="6 8" id="KW-1133">Transmembrane helix</keyword>
<protein>
    <recommendedName>
        <fullName evidence="4">Methylamine utilization protein MauE</fullName>
    </recommendedName>
</protein>
<evidence type="ECO:0000256" key="1">
    <source>
        <dbReference type="ARBA" id="ARBA00003475"/>
    </source>
</evidence>
<name>A0A9N8RY10_9BURK</name>
<dbReference type="EMBL" id="CAJQZC010000007">
    <property type="protein sequence ID" value="CAG4910057.1"/>
    <property type="molecule type" value="Genomic_DNA"/>
</dbReference>
<comment type="pathway">
    <text evidence="3">One-carbon metabolism; methylamine degradation.</text>
</comment>
<reference evidence="10" key="1">
    <citation type="submission" date="2021-04" db="EMBL/GenBank/DDBJ databases">
        <authorList>
            <person name="Vanwijnsberghe S."/>
        </authorList>
    </citation>
    <scope>NUCLEOTIDE SEQUENCE</scope>
    <source>
        <strain evidence="10">LMG 31841</strain>
    </source>
</reference>
<gene>
    <name evidence="10" type="ORF">LMG31841_03931</name>
</gene>
<evidence type="ECO:0000256" key="7">
    <source>
        <dbReference type="ARBA" id="ARBA00023136"/>
    </source>
</evidence>
<keyword evidence="5 8" id="KW-0812">Transmembrane</keyword>
<organism evidence="10 11">
    <name type="scientific">Paraburkholderia saeva</name>
    <dbReference type="NCBI Taxonomy" id="2777537"/>
    <lineage>
        <taxon>Bacteria</taxon>
        <taxon>Pseudomonadati</taxon>
        <taxon>Pseudomonadota</taxon>
        <taxon>Betaproteobacteria</taxon>
        <taxon>Burkholderiales</taxon>
        <taxon>Burkholderiaceae</taxon>
        <taxon>Paraburkholderia</taxon>
    </lineage>
</organism>
<dbReference type="GO" id="GO:0030416">
    <property type="term" value="P:methylamine metabolic process"/>
    <property type="evidence" value="ECO:0007669"/>
    <property type="project" value="InterPro"/>
</dbReference>
<dbReference type="GO" id="GO:0016020">
    <property type="term" value="C:membrane"/>
    <property type="evidence" value="ECO:0007669"/>
    <property type="project" value="UniProtKB-SubCell"/>
</dbReference>
<feature type="transmembrane region" description="Helical" evidence="8">
    <location>
        <begin position="77"/>
        <end position="96"/>
    </location>
</feature>